<dbReference type="GO" id="GO:0005634">
    <property type="term" value="C:nucleus"/>
    <property type="evidence" value="ECO:0007669"/>
    <property type="project" value="UniProtKB-UniRule"/>
</dbReference>
<keyword evidence="1" id="KW-0238">DNA-binding</keyword>
<dbReference type="EMBL" id="QKYT01000050">
    <property type="protein sequence ID" value="RIA96141.1"/>
    <property type="molecule type" value="Genomic_DNA"/>
</dbReference>
<evidence type="ECO:0000259" key="2">
    <source>
        <dbReference type="PROSITE" id="PS50118"/>
    </source>
</evidence>
<dbReference type="InterPro" id="IPR009071">
    <property type="entry name" value="HMG_box_dom"/>
</dbReference>
<proteinExistence type="predicted"/>
<dbReference type="PROSITE" id="PS50118">
    <property type="entry name" value="HMG_BOX_2"/>
    <property type="match status" value="1"/>
</dbReference>
<evidence type="ECO:0000256" key="1">
    <source>
        <dbReference type="PROSITE-ProRule" id="PRU00267"/>
    </source>
</evidence>
<gene>
    <name evidence="3" type="ORF">C1645_872290</name>
</gene>
<comment type="caution">
    <text evidence="3">The sequence shown here is derived from an EMBL/GenBank/DDBJ whole genome shotgun (WGS) entry which is preliminary data.</text>
</comment>
<evidence type="ECO:0000313" key="4">
    <source>
        <dbReference type="Proteomes" id="UP000265703"/>
    </source>
</evidence>
<reference evidence="3 4" key="1">
    <citation type="submission" date="2018-06" db="EMBL/GenBank/DDBJ databases">
        <title>Comparative genomics reveals the genomic features of Rhizophagus irregularis, R. cerebriforme, R. diaphanum and Gigaspora rosea, and their symbiotic lifestyle signature.</title>
        <authorList>
            <person name="Morin E."/>
            <person name="San Clemente H."/>
            <person name="Chen E.C.H."/>
            <person name="De La Providencia I."/>
            <person name="Hainaut M."/>
            <person name="Kuo A."/>
            <person name="Kohler A."/>
            <person name="Murat C."/>
            <person name="Tang N."/>
            <person name="Roy S."/>
            <person name="Loubradou J."/>
            <person name="Henrissat B."/>
            <person name="Grigoriev I.V."/>
            <person name="Corradi N."/>
            <person name="Roux C."/>
            <person name="Martin F.M."/>
        </authorList>
    </citation>
    <scope>NUCLEOTIDE SEQUENCE [LARGE SCALE GENOMIC DNA]</scope>
    <source>
        <strain evidence="3 4">DAOM 227022</strain>
    </source>
</reference>
<dbReference type="SMART" id="SM00398">
    <property type="entry name" value="HMG"/>
    <property type="match status" value="1"/>
</dbReference>
<feature type="DNA-binding region" description="HMG box" evidence="1">
    <location>
        <begin position="52"/>
        <end position="123"/>
    </location>
</feature>
<accession>A0A397TM74</accession>
<sequence>MMNIFSRNFQTDEEIVYNSNYQFSSDIEKLLNNSTTTRRAERIERTGIVGNPPKCQNAFMLYRRDKMASPEFTNRPAKERRAPDISKEISNRWKEEPEDVKSLFHALARMAEERHSKRYGQRTEEDETMMESKKPVPFQQIQNNNFMNQEQQFQHPLNNTHDNNQQFLLPTEEDVTMMESEDIVPVQQIQNNNLVNQEQQFQHPFNNTQDNNQQFLLPTEEDVTMMESEEIVPVQQIQNNNLVDQEQQFWQFWHSFNYTQDNNQQFLLLNLSTNQLYFLYNFLDEPRSFYYVPINDGYDYNAGFESRRMFY</sequence>
<organism evidence="3 4">
    <name type="scientific">Glomus cerebriforme</name>
    <dbReference type="NCBI Taxonomy" id="658196"/>
    <lineage>
        <taxon>Eukaryota</taxon>
        <taxon>Fungi</taxon>
        <taxon>Fungi incertae sedis</taxon>
        <taxon>Mucoromycota</taxon>
        <taxon>Glomeromycotina</taxon>
        <taxon>Glomeromycetes</taxon>
        <taxon>Glomerales</taxon>
        <taxon>Glomeraceae</taxon>
        <taxon>Glomus</taxon>
    </lineage>
</organism>
<dbReference type="Gene3D" id="1.10.30.10">
    <property type="entry name" value="High mobility group box domain"/>
    <property type="match status" value="1"/>
</dbReference>
<dbReference type="SUPFAM" id="SSF47095">
    <property type="entry name" value="HMG-box"/>
    <property type="match status" value="1"/>
</dbReference>
<evidence type="ECO:0000313" key="3">
    <source>
        <dbReference type="EMBL" id="RIA96141.1"/>
    </source>
</evidence>
<name>A0A397TM74_9GLOM</name>
<dbReference type="InterPro" id="IPR036910">
    <property type="entry name" value="HMG_box_dom_sf"/>
</dbReference>
<protein>
    <recommendedName>
        <fullName evidence="2">HMG box domain-containing protein</fullName>
    </recommendedName>
</protein>
<dbReference type="Pfam" id="PF00505">
    <property type="entry name" value="HMG_box"/>
    <property type="match status" value="1"/>
</dbReference>
<dbReference type="AlphaFoldDB" id="A0A397TM74"/>
<keyword evidence="1" id="KW-0539">Nucleus</keyword>
<dbReference type="GO" id="GO:0003677">
    <property type="term" value="F:DNA binding"/>
    <property type="evidence" value="ECO:0007669"/>
    <property type="project" value="UniProtKB-UniRule"/>
</dbReference>
<dbReference type="OrthoDB" id="2314960at2759"/>
<dbReference type="Proteomes" id="UP000265703">
    <property type="component" value="Unassembled WGS sequence"/>
</dbReference>
<keyword evidence="4" id="KW-1185">Reference proteome</keyword>
<feature type="domain" description="HMG box" evidence="2">
    <location>
        <begin position="52"/>
        <end position="123"/>
    </location>
</feature>